<feature type="region of interest" description="Disordered" evidence="1">
    <location>
        <begin position="1"/>
        <end position="38"/>
    </location>
</feature>
<protein>
    <recommendedName>
        <fullName evidence="4">ATP synthase subunit e, mitochondrial</fullName>
    </recommendedName>
</protein>
<organism evidence="2 3">
    <name type="scientific">Prymnesium parvum</name>
    <name type="common">Toxic golden alga</name>
    <dbReference type="NCBI Taxonomy" id="97485"/>
    <lineage>
        <taxon>Eukaryota</taxon>
        <taxon>Haptista</taxon>
        <taxon>Haptophyta</taxon>
        <taxon>Prymnesiophyceae</taxon>
        <taxon>Prymnesiales</taxon>
        <taxon>Prymnesiaceae</taxon>
        <taxon>Prymnesium</taxon>
    </lineage>
</organism>
<dbReference type="AlphaFoldDB" id="A0AB34IAW0"/>
<keyword evidence="3" id="KW-1185">Reference proteome</keyword>
<reference evidence="2 3" key="1">
    <citation type="journal article" date="2024" name="Science">
        <title>Giant polyketide synthase enzymes in the biosynthesis of giant marine polyether toxins.</title>
        <authorList>
            <person name="Fallon T.R."/>
            <person name="Shende V.V."/>
            <person name="Wierzbicki I.H."/>
            <person name="Pendleton A.L."/>
            <person name="Watervoot N.F."/>
            <person name="Auber R.P."/>
            <person name="Gonzalez D.J."/>
            <person name="Wisecaver J.H."/>
            <person name="Moore B.S."/>
        </authorList>
    </citation>
    <scope>NUCLEOTIDE SEQUENCE [LARGE SCALE GENOMIC DNA]</scope>
    <source>
        <strain evidence="2 3">12B1</strain>
    </source>
</reference>
<evidence type="ECO:0000256" key="1">
    <source>
        <dbReference type="SAM" id="MobiDB-lite"/>
    </source>
</evidence>
<feature type="region of interest" description="Disordered" evidence="1">
    <location>
        <begin position="121"/>
        <end position="149"/>
    </location>
</feature>
<evidence type="ECO:0000313" key="3">
    <source>
        <dbReference type="Proteomes" id="UP001515480"/>
    </source>
</evidence>
<gene>
    <name evidence="2" type="ORF">AB1Y20_016996</name>
</gene>
<evidence type="ECO:0008006" key="4">
    <source>
        <dbReference type="Google" id="ProtNLM"/>
    </source>
</evidence>
<proteinExistence type="predicted"/>
<sequence length="149" mass="16446">MRPPLSPRLLPLLRRRPPPLTPSPRSLSSSPPPPQGWLTPSQHQLTHIGLSGLVLYLAVKLTNRAALHEEVEAVLRAQLEEEAGGRARLLREAGRLAVEAGLRGERVEAFEAKLKALDERPVREGTAQQLDFSQPSPTDIRPPSGKQIW</sequence>
<dbReference type="EMBL" id="JBGBPQ010000033">
    <property type="protein sequence ID" value="KAL1495129.1"/>
    <property type="molecule type" value="Genomic_DNA"/>
</dbReference>
<evidence type="ECO:0000313" key="2">
    <source>
        <dbReference type="EMBL" id="KAL1495129.1"/>
    </source>
</evidence>
<feature type="compositionally biased region" description="Polar residues" evidence="1">
    <location>
        <begin position="126"/>
        <end position="137"/>
    </location>
</feature>
<comment type="caution">
    <text evidence="2">The sequence shown here is derived from an EMBL/GenBank/DDBJ whole genome shotgun (WGS) entry which is preliminary data.</text>
</comment>
<name>A0AB34IAW0_PRYPA</name>
<dbReference type="Proteomes" id="UP001515480">
    <property type="component" value="Unassembled WGS sequence"/>
</dbReference>
<accession>A0AB34IAW0</accession>